<protein>
    <submittedName>
        <fullName evidence="1">MEDS domain-containing protein</fullName>
    </submittedName>
</protein>
<proteinExistence type="predicted"/>
<organism evidence="1 2">
    <name type="scientific">Streptomyces achmelvichensis</name>
    <dbReference type="NCBI Taxonomy" id="3134111"/>
    <lineage>
        <taxon>Bacteria</taxon>
        <taxon>Bacillati</taxon>
        <taxon>Actinomycetota</taxon>
        <taxon>Actinomycetes</taxon>
        <taxon>Kitasatosporales</taxon>
        <taxon>Streptomycetaceae</taxon>
        <taxon>Streptomyces</taxon>
    </lineage>
</organism>
<gene>
    <name evidence="1" type="ORF">WKI67_39260</name>
</gene>
<sequence length="289" mass="31042">MPAASGGRPAPPRGVHACHAYRSRAEWAATVTASVREGLAQGQQVLFFADTAEPSAIASLLRSDGVDVDTLLSSGQLRVTDTHRSYLERLPFDPDLLIAGLRDTCGEAVAQGYPGLRVVGEMNWHLRRPPGADRLLEYELRVEAEVYADLPLTGICLYDRRDTPSDVLLAAHHIHLSPSLTPVAGVDAPLTAVPLTGSSGLRLRGDADTDTRTVLTAVLDTLPRMPGSVVHLDLSGTRFFGMDAVGALVETAGIFRSQGRRLVLQWPPPSLQRVAELFPDECTVLEVAA</sequence>
<accession>A0ACC6Q777</accession>
<dbReference type="Proteomes" id="UP001377168">
    <property type="component" value="Unassembled WGS sequence"/>
</dbReference>
<keyword evidence="2" id="KW-1185">Reference proteome</keyword>
<comment type="caution">
    <text evidence="1">The sequence shown here is derived from an EMBL/GenBank/DDBJ whole genome shotgun (WGS) entry which is preliminary data.</text>
</comment>
<reference evidence="1" key="1">
    <citation type="submission" date="2024-03" db="EMBL/GenBank/DDBJ databases">
        <title>Novel Streptomyces species of biotechnological and ecological value are a feature of Machair soil.</title>
        <authorList>
            <person name="Prole J.R."/>
            <person name="Goodfellow M."/>
            <person name="Allenby N."/>
            <person name="Ward A.C."/>
        </authorList>
    </citation>
    <scope>NUCLEOTIDE SEQUENCE</scope>
    <source>
        <strain evidence="1">MS2.AVA.5</strain>
    </source>
</reference>
<name>A0ACC6Q777_9ACTN</name>
<evidence type="ECO:0000313" key="2">
    <source>
        <dbReference type="Proteomes" id="UP001377168"/>
    </source>
</evidence>
<dbReference type="EMBL" id="JBBKAJ010000022">
    <property type="protein sequence ID" value="MEJ8639399.1"/>
    <property type="molecule type" value="Genomic_DNA"/>
</dbReference>
<evidence type="ECO:0000313" key="1">
    <source>
        <dbReference type="EMBL" id="MEJ8639399.1"/>
    </source>
</evidence>